<dbReference type="InterPro" id="IPR038718">
    <property type="entry name" value="SNF2-like_sf"/>
</dbReference>
<keyword evidence="5" id="KW-0347">Helicase</keyword>
<dbReference type="InterPro" id="IPR013083">
    <property type="entry name" value="Znf_RING/FYVE/PHD"/>
</dbReference>
<dbReference type="PROSITE" id="PS00518">
    <property type="entry name" value="ZF_RING_1"/>
    <property type="match status" value="1"/>
</dbReference>
<dbReference type="InterPro" id="IPR014001">
    <property type="entry name" value="Helicase_ATP-bd"/>
</dbReference>
<dbReference type="AlphaFoldDB" id="A0A6C0IT07"/>
<dbReference type="GO" id="GO:0006281">
    <property type="term" value="P:DNA repair"/>
    <property type="evidence" value="ECO:0007669"/>
    <property type="project" value="TreeGrafter"/>
</dbReference>
<dbReference type="Pfam" id="PF00176">
    <property type="entry name" value="SNF2-rel_dom"/>
    <property type="match status" value="1"/>
</dbReference>
<dbReference type="InterPro" id="IPR017907">
    <property type="entry name" value="Znf_RING_CS"/>
</dbReference>
<keyword evidence="4" id="KW-0378">Hydrolase</keyword>
<dbReference type="InterPro" id="IPR049730">
    <property type="entry name" value="SNF2/RAD54-like_C"/>
</dbReference>
<dbReference type="Gene3D" id="3.40.50.300">
    <property type="entry name" value="P-loop containing nucleotide triphosphate hydrolases"/>
    <property type="match status" value="1"/>
</dbReference>
<dbReference type="PANTHER" id="PTHR45626:SF26">
    <property type="entry name" value="FAMILY HELICASE, PUTATIVE (AFU_ORTHOLOGUE AFUA_2G09120)-RELATED"/>
    <property type="match status" value="1"/>
</dbReference>
<dbReference type="InterPro" id="IPR001650">
    <property type="entry name" value="Helicase_C-like"/>
</dbReference>
<dbReference type="SUPFAM" id="SSF57850">
    <property type="entry name" value="RING/U-box"/>
    <property type="match status" value="1"/>
</dbReference>
<organism evidence="11">
    <name type="scientific">viral metagenome</name>
    <dbReference type="NCBI Taxonomy" id="1070528"/>
    <lineage>
        <taxon>unclassified sequences</taxon>
        <taxon>metagenomes</taxon>
        <taxon>organismal metagenomes</taxon>
    </lineage>
</organism>
<evidence type="ECO:0000256" key="5">
    <source>
        <dbReference type="ARBA" id="ARBA00022806"/>
    </source>
</evidence>
<dbReference type="PANTHER" id="PTHR45626">
    <property type="entry name" value="TRANSCRIPTION TERMINATION FACTOR 2-RELATED"/>
    <property type="match status" value="1"/>
</dbReference>
<evidence type="ECO:0000256" key="6">
    <source>
        <dbReference type="ARBA" id="ARBA00022833"/>
    </source>
</evidence>
<dbReference type="Pfam" id="PF00271">
    <property type="entry name" value="Helicase_C"/>
    <property type="match status" value="1"/>
</dbReference>
<dbReference type="InterPro" id="IPR000330">
    <property type="entry name" value="SNF2_N"/>
</dbReference>
<dbReference type="SUPFAM" id="SSF52540">
    <property type="entry name" value="P-loop containing nucleoside triphosphate hydrolases"/>
    <property type="match status" value="2"/>
</dbReference>
<evidence type="ECO:0000256" key="1">
    <source>
        <dbReference type="ARBA" id="ARBA00022723"/>
    </source>
</evidence>
<evidence type="ECO:0000259" key="8">
    <source>
        <dbReference type="PROSITE" id="PS50089"/>
    </source>
</evidence>
<feature type="domain" description="RING-type" evidence="8">
    <location>
        <begin position="588"/>
        <end position="626"/>
    </location>
</feature>
<evidence type="ECO:0000259" key="10">
    <source>
        <dbReference type="PROSITE" id="PS51194"/>
    </source>
</evidence>
<reference evidence="11" key="1">
    <citation type="journal article" date="2020" name="Nature">
        <title>Giant virus diversity and host interactions through global metagenomics.</title>
        <authorList>
            <person name="Schulz F."/>
            <person name="Roux S."/>
            <person name="Paez-Espino D."/>
            <person name="Jungbluth S."/>
            <person name="Walsh D.A."/>
            <person name="Denef V.J."/>
            <person name="McMahon K.D."/>
            <person name="Konstantinidis K.T."/>
            <person name="Eloe-Fadrosh E.A."/>
            <person name="Kyrpides N.C."/>
            <person name="Woyke T."/>
        </authorList>
    </citation>
    <scope>NUCLEOTIDE SEQUENCE</scope>
    <source>
        <strain evidence="11">GVMAG-M-3300024302-11</strain>
    </source>
</reference>
<keyword evidence="7" id="KW-0067">ATP-binding</keyword>
<evidence type="ECO:0008006" key="12">
    <source>
        <dbReference type="Google" id="ProtNLM"/>
    </source>
</evidence>
<dbReference type="GO" id="GO:0008270">
    <property type="term" value="F:zinc ion binding"/>
    <property type="evidence" value="ECO:0007669"/>
    <property type="project" value="UniProtKB-KW"/>
</dbReference>
<dbReference type="InterPro" id="IPR027417">
    <property type="entry name" value="P-loop_NTPase"/>
</dbReference>
<accession>A0A6C0IT07</accession>
<evidence type="ECO:0000259" key="9">
    <source>
        <dbReference type="PROSITE" id="PS51192"/>
    </source>
</evidence>
<evidence type="ECO:0000256" key="7">
    <source>
        <dbReference type="ARBA" id="ARBA00022840"/>
    </source>
</evidence>
<dbReference type="PROSITE" id="PS51194">
    <property type="entry name" value="HELICASE_CTER"/>
    <property type="match status" value="1"/>
</dbReference>
<evidence type="ECO:0000256" key="4">
    <source>
        <dbReference type="ARBA" id="ARBA00022801"/>
    </source>
</evidence>
<dbReference type="SMART" id="SM00184">
    <property type="entry name" value="RING"/>
    <property type="match status" value="1"/>
</dbReference>
<name>A0A6C0IT07_9ZZZZ</name>
<dbReference type="Gene3D" id="3.30.40.10">
    <property type="entry name" value="Zinc/RING finger domain, C3HC4 (zinc finger)"/>
    <property type="match status" value="1"/>
</dbReference>
<keyword evidence="3" id="KW-0863">Zinc-finger</keyword>
<evidence type="ECO:0000256" key="2">
    <source>
        <dbReference type="ARBA" id="ARBA00022741"/>
    </source>
</evidence>
<dbReference type="GO" id="GO:0008094">
    <property type="term" value="F:ATP-dependent activity, acting on DNA"/>
    <property type="evidence" value="ECO:0007669"/>
    <property type="project" value="TreeGrafter"/>
</dbReference>
<dbReference type="GO" id="GO:0004386">
    <property type="term" value="F:helicase activity"/>
    <property type="evidence" value="ECO:0007669"/>
    <property type="project" value="UniProtKB-KW"/>
</dbReference>
<keyword evidence="6" id="KW-0862">Zinc</keyword>
<dbReference type="PROSITE" id="PS51192">
    <property type="entry name" value="HELICASE_ATP_BIND_1"/>
    <property type="match status" value="1"/>
</dbReference>
<keyword evidence="1" id="KW-0479">Metal-binding</keyword>
<dbReference type="EMBL" id="MN740255">
    <property type="protein sequence ID" value="QHT96328.1"/>
    <property type="molecule type" value="Genomic_DNA"/>
</dbReference>
<dbReference type="Gene3D" id="3.40.50.10810">
    <property type="entry name" value="Tandem AAA-ATPase domain"/>
    <property type="match status" value="1"/>
</dbReference>
<dbReference type="InterPro" id="IPR050628">
    <property type="entry name" value="SNF2_RAD54_helicase_TF"/>
</dbReference>
<feature type="domain" description="Helicase ATP-binding" evidence="9">
    <location>
        <begin position="200"/>
        <end position="420"/>
    </location>
</feature>
<dbReference type="GO" id="GO:0016787">
    <property type="term" value="F:hydrolase activity"/>
    <property type="evidence" value="ECO:0007669"/>
    <property type="project" value="UniProtKB-KW"/>
</dbReference>
<dbReference type="PROSITE" id="PS50089">
    <property type="entry name" value="ZF_RING_2"/>
    <property type="match status" value="1"/>
</dbReference>
<sequence>MQEITFSDGYYSKYSPTNKQVKLVGVNYNKGALLFAFEDKDLKIHEKSSREPLEMLVLSEILYGSQLWKYQASIEPTYNGRQAVSIVISVDNTFVNDYKDISVGFKVYISTVFSKLGSYGNHCSYPKLREISYISYYEPIQQPPNFKVNLFEYQKKSIAKMLAIEKGEADLTCEYNYNIPFGEVNINFNPHKGTADDSECKIIIKTKGGILADDMGLGKTITSLAVVALNPSTYTEEYKDGLIYSNATLIVCPSHLAKQWEDEVKKVFPTANIIKLLTKNSHVKLTYKEIHDADIIIVTQQFLMNFKYYPMINYKPCTPSSIVTKNRFADLKTVLQNWVTNEEDIMIKEQPNLEHFSFHRLIVDEGHEIFGLQLSNTSMSRYMFEWLEQVNSSYNWFISGTPFVNYEGLRKCFDFINLKLYENKSGTIMNTVDFATKTYLVDQVLSNVMIRHRKIDVENQIHIPGYEEDVVWVKLTELEKGLYQSKKNSSSSDIVLQQLCCHILVSDTTSKYFGNTEIDLSSMQDELLKYHEKTIETYEAKLENLDPTNQAYSMVKKNYQTKLSESKYMLTILKKMGNKEDLDLEQNCSICFDQLNNPSLTSCGHLFCKDCLDMCLQFKKSCPMCKTDLTGKEIYLVDSKKDEDEVVEEDVNPLIKKYGSKLGKLISIVRTLVANDNNRIIIFSQWDRMLNLIGKSLCDNGVANSFIKGNVWSRNSAINKFKLGKDSTGEDNKVIMLSLSNSASGTNLTEATHIIFVEPINAKNEEVKAVEAQAIGRACRLGQKNKIKVIRILTQNTIEEQIYEKIYSKNMDNIKRTIIVEDNDVIV</sequence>
<dbReference type="InterPro" id="IPR001841">
    <property type="entry name" value="Znf_RING"/>
</dbReference>
<dbReference type="Pfam" id="PF13923">
    <property type="entry name" value="zf-C3HC4_2"/>
    <property type="match status" value="1"/>
</dbReference>
<dbReference type="GO" id="GO:0005524">
    <property type="term" value="F:ATP binding"/>
    <property type="evidence" value="ECO:0007669"/>
    <property type="project" value="UniProtKB-KW"/>
</dbReference>
<proteinExistence type="predicted"/>
<protein>
    <recommendedName>
        <fullName evidence="12">RING-type domain-containing protein</fullName>
    </recommendedName>
</protein>
<keyword evidence="2" id="KW-0547">Nucleotide-binding</keyword>
<evidence type="ECO:0000313" key="11">
    <source>
        <dbReference type="EMBL" id="QHT96328.1"/>
    </source>
</evidence>
<feature type="domain" description="Helicase C-terminal" evidence="10">
    <location>
        <begin position="664"/>
        <end position="826"/>
    </location>
</feature>
<dbReference type="CDD" id="cd18793">
    <property type="entry name" value="SF2_C_SNF"/>
    <property type="match status" value="1"/>
</dbReference>
<dbReference type="SMART" id="SM00487">
    <property type="entry name" value="DEXDc"/>
    <property type="match status" value="1"/>
</dbReference>
<evidence type="ECO:0000256" key="3">
    <source>
        <dbReference type="ARBA" id="ARBA00022771"/>
    </source>
</evidence>
<dbReference type="GO" id="GO:0005634">
    <property type="term" value="C:nucleus"/>
    <property type="evidence" value="ECO:0007669"/>
    <property type="project" value="TreeGrafter"/>
</dbReference>